<dbReference type="RefSeq" id="WP_007095292.1">
    <property type="nucleotide sequence ID" value="NZ_CP142125.1"/>
</dbReference>
<dbReference type="HOGENOM" id="CLU_2697919_0_0_10"/>
<dbReference type="eggNOG" id="ENOG5034B8U">
    <property type="taxonomic scope" value="Bacteria"/>
</dbReference>
<evidence type="ECO:0000313" key="2">
    <source>
        <dbReference type="Proteomes" id="UP000002945"/>
    </source>
</evidence>
<comment type="caution">
    <text evidence="1">The sequence shown here is derived from an EMBL/GenBank/DDBJ whole genome shotgun (WGS) entry which is preliminary data.</text>
</comment>
<protein>
    <recommendedName>
        <fullName evidence="3">Phosphate ABC transporter substrate-binding protein</fullName>
    </recommendedName>
</protein>
<dbReference type="STRING" id="391587.KAOT1_13717"/>
<dbReference type="AlphaFoldDB" id="A9DK92"/>
<keyword evidence="2" id="KW-1185">Reference proteome</keyword>
<reference evidence="1 2" key="1">
    <citation type="journal article" date="2011" name="J. Bacteriol.">
        <title>Genome sequence of the algicidal bacterium Kordia algicida OT-1.</title>
        <authorList>
            <person name="Lee H.S."/>
            <person name="Kang S.G."/>
            <person name="Kwon K.K."/>
            <person name="Lee J.H."/>
            <person name="Kim S.J."/>
        </authorList>
    </citation>
    <scope>NUCLEOTIDE SEQUENCE [LARGE SCALE GENOMIC DNA]</scope>
    <source>
        <strain evidence="1 2">OT-1</strain>
    </source>
</reference>
<evidence type="ECO:0008006" key="3">
    <source>
        <dbReference type="Google" id="ProtNLM"/>
    </source>
</evidence>
<dbReference type="Proteomes" id="UP000002945">
    <property type="component" value="Unassembled WGS sequence"/>
</dbReference>
<organism evidence="1 2">
    <name type="scientific">Kordia algicida OT-1</name>
    <dbReference type="NCBI Taxonomy" id="391587"/>
    <lineage>
        <taxon>Bacteria</taxon>
        <taxon>Pseudomonadati</taxon>
        <taxon>Bacteroidota</taxon>
        <taxon>Flavobacteriia</taxon>
        <taxon>Flavobacteriales</taxon>
        <taxon>Flavobacteriaceae</taxon>
        <taxon>Kordia</taxon>
    </lineage>
</organism>
<evidence type="ECO:0000313" key="1">
    <source>
        <dbReference type="EMBL" id="EDP98279.1"/>
    </source>
</evidence>
<accession>A9DK92</accession>
<sequence length="73" mass="8648">MKKSKRLKRTFGLNDHGFIDFPKKISGTQISRIQIGNDMGCSYCFPHGYETINRTIPERNWKSQRKTQWKQKS</sequence>
<proteinExistence type="predicted"/>
<dbReference type="EMBL" id="ABIB01000001">
    <property type="protein sequence ID" value="EDP98279.1"/>
    <property type="molecule type" value="Genomic_DNA"/>
</dbReference>
<dbReference type="OrthoDB" id="981954at2"/>
<name>A9DK92_9FLAO</name>
<gene>
    <name evidence="1" type="ORF">KAOT1_13717</name>
</gene>